<organism evidence="2 4">
    <name type="scientific">Didymodactylos carnosus</name>
    <dbReference type="NCBI Taxonomy" id="1234261"/>
    <lineage>
        <taxon>Eukaryota</taxon>
        <taxon>Metazoa</taxon>
        <taxon>Spiralia</taxon>
        <taxon>Gnathifera</taxon>
        <taxon>Rotifera</taxon>
        <taxon>Eurotatoria</taxon>
        <taxon>Bdelloidea</taxon>
        <taxon>Philodinida</taxon>
        <taxon>Philodinidae</taxon>
        <taxon>Didymodactylos</taxon>
    </lineage>
</organism>
<dbReference type="Gene3D" id="3.30.70.1820">
    <property type="entry name" value="L1 transposable element, RRM domain"/>
    <property type="match status" value="1"/>
</dbReference>
<dbReference type="AlphaFoldDB" id="A0A815RGS5"/>
<reference evidence="2" key="1">
    <citation type="submission" date="2021-02" db="EMBL/GenBank/DDBJ databases">
        <authorList>
            <person name="Nowell W R."/>
        </authorList>
    </citation>
    <scope>NUCLEOTIDE SEQUENCE</scope>
</reference>
<gene>
    <name evidence="2" type="ORF">GPM918_LOCUS35675</name>
    <name evidence="3" type="ORF">SRO942_LOCUS36395</name>
</gene>
<dbReference type="Proteomes" id="UP000681722">
    <property type="component" value="Unassembled WGS sequence"/>
</dbReference>
<evidence type="ECO:0000313" key="2">
    <source>
        <dbReference type="EMBL" id="CAF1476891.1"/>
    </source>
</evidence>
<accession>A0A815RGS5</accession>
<feature type="compositionally biased region" description="Polar residues" evidence="1">
    <location>
        <begin position="1"/>
        <end position="13"/>
    </location>
</feature>
<evidence type="ECO:0000256" key="1">
    <source>
        <dbReference type="SAM" id="MobiDB-lite"/>
    </source>
</evidence>
<evidence type="ECO:0000313" key="3">
    <source>
        <dbReference type="EMBL" id="CAF4342878.1"/>
    </source>
</evidence>
<dbReference type="Proteomes" id="UP000663829">
    <property type="component" value="Unassembled WGS sequence"/>
</dbReference>
<dbReference type="EMBL" id="CAJOBC010086341">
    <property type="protein sequence ID" value="CAF4342878.1"/>
    <property type="molecule type" value="Genomic_DNA"/>
</dbReference>
<sequence>MATSKKTMEQSPPSTNPTPKRLCAGIDLKQAFVQMLLNDESLQSAVADVVQKNDNPITVAAEKIVDVMFDSLLKHLCDQVELLESRTIKLEQKTLDLERYNRSFNLRFYGFEERGTNDNIEKRVSEFLTKNLEIKIHHPVIENCHRVDVKRAGKLRLIIVRFHLRPFRQLILTSLTKLKGQELGIIVIEDLTKQMLNLYYKTRDGLDDTEKQKVVTRQGRVYIRNADKSLTLVKDH</sequence>
<dbReference type="EMBL" id="CAJNOQ010020870">
    <property type="protein sequence ID" value="CAF1476891.1"/>
    <property type="molecule type" value="Genomic_DNA"/>
</dbReference>
<evidence type="ECO:0000313" key="4">
    <source>
        <dbReference type="Proteomes" id="UP000663829"/>
    </source>
</evidence>
<keyword evidence="4" id="KW-1185">Reference proteome</keyword>
<comment type="caution">
    <text evidence="2">The sequence shown here is derived from an EMBL/GenBank/DDBJ whole genome shotgun (WGS) entry which is preliminary data.</text>
</comment>
<name>A0A815RGS5_9BILA</name>
<proteinExistence type="predicted"/>
<protein>
    <submittedName>
        <fullName evidence="2">Uncharacterized protein</fullName>
    </submittedName>
</protein>
<feature type="region of interest" description="Disordered" evidence="1">
    <location>
        <begin position="1"/>
        <end position="21"/>
    </location>
</feature>